<comment type="similarity">
    <text evidence="1">Belongs to the SMP-30/CGR1 family.</text>
</comment>
<name>A0A2S7EQM2_9XANT</name>
<dbReference type="Proteomes" id="UP000238261">
    <property type="component" value="Unassembled WGS sequence"/>
</dbReference>
<proteinExistence type="inferred from homology"/>
<dbReference type="InterPro" id="IPR013658">
    <property type="entry name" value="SGL"/>
</dbReference>
<comment type="caution">
    <text evidence="3">The sequence shown here is derived from an EMBL/GenBank/DDBJ whole genome shotgun (WGS) entry which is preliminary data.</text>
</comment>
<dbReference type="Gene3D" id="2.120.10.30">
    <property type="entry name" value="TolB, C-terminal domain"/>
    <property type="match status" value="1"/>
</dbReference>
<accession>A0A2S7EQM2</accession>
<evidence type="ECO:0000313" key="3">
    <source>
        <dbReference type="EMBL" id="PPU95407.1"/>
    </source>
</evidence>
<dbReference type="GO" id="GO:0005509">
    <property type="term" value="F:calcium ion binding"/>
    <property type="evidence" value="ECO:0007669"/>
    <property type="project" value="TreeGrafter"/>
</dbReference>
<evidence type="ECO:0000256" key="1">
    <source>
        <dbReference type="ARBA" id="ARBA00008853"/>
    </source>
</evidence>
<dbReference type="PANTHER" id="PTHR10907">
    <property type="entry name" value="REGUCALCIN"/>
    <property type="match status" value="1"/>
</dbReference>
<organism evidence="3 4">
    <name type="scientific">Xanthomonas hyacinthi</name>
    <dbReference type="NCBI Taxonomy" id="56455"/>
    <lineage>
        <taxon>Bacteria</taxon>
        <taxon>Pseudomonadati</taxon>
        <taxon>Pseudomonadota</taxon>
        <taxon>Gammaproteobacteria</taxon>
        <taxon>Lysobacterales</taxon>
        <taxon>Lysobacteraceae</taxon>
        <taxon>Xanthomonas</taxon>
    </lineage>
</organism>
<feature type="domain" description="SMP-30/Gluconolactonase/LRE-like region" evidence="2">
    <location>
        <begin position="10"/>
        <end position="52"/>
    </location>
</feature>
<dbReference type="GO" id="GO:0019853">
    <property type="term" value="P:L-ascorbic acid biosynthetic process"/>
    <property type="evidence" value="ECO:0007669"/>
    <property type="project" value="TreeGrafter"/>
</dbReference>
<sequence length="86" mass="9623">MHQLELRSRPGCLLRYDRDGRLSARLAMPVPRPTSCCFGGDDLDTLFITTARFAMTPAELDAYPDAGDLYAIRPDVAGIPRHLFKE</sequence>
<dbReference type="AlphaFoldDB" id="A0A2S7EQM2"/>
<gene>
    <name evidence="3" type="ORF">XhyaCFBP1156_18740</name>
</gene>
<evidence type="ECO:0000313" key="4">
    <source>
        <dbReference type="Proteomes" id="UP000238261"/>
    </source>
</evidence>
<protein>
    <recommendedName>
        <fullName evidence="2">SMP-30/Gluconolactonase/LRE-like region domain-containing protein</fullName>
    </recommendedName>
</protein>
<keyword evidence="4" id="KW-1185">Reference proteome</keyword>
<dbReference type="SUPFAM" id="SSF63829">
    <property type="entry name" value="Calcium-dependent phosphotriesterase"/>
    <property type="match status" value="1"/>
</dbReference>
<evidence type="ECO:0000259" key="2">
    <source>
        <dbReference type="Pfam" id="PF08450"/>
    </source>
</evidence>
<dbReference type="EMBL" id="MDEG01000028">
    <property type="protein sequence ID" value="PPU95407.1"/>
    <property type="molecule type" value="Genomic_DNA"/>
</dbReference>
<dbReference type="Pfam" id="PF08450">
    <property type="entry name" value="SGL"/>
    <property type="match status" value="1"/>
</dbReference>
<dbReference type="GO" id="GO:0004341">
    <property type="term" value="F:gluconolactonase activity"/>
    <property type="evidence" value="ECO:0007669"/>
    <property type="project" value="TreeGrafter"/>
</dbReference>
<dbReference type="PANTHER" id="PTHR10907:SF47">
    <property type="entry name" value="REGUCALCIN"/>
    <property type="match status" value="1"/>
</dbReference>
<reference evidence="4" key="1">
    <citation type="submission" date="2016-08" db="EMBL/GenBank/DDBJ databases">
        <authorList>
            <person name="Merda D."/>
            <person name="Briand M."/>
            <person name="Taghouti G."/>
            <person name="Carrere S."/>
            <person name="Gouzy J."/>
            <person name="Portier P."/>
            <person name="Jacques M.-A."/>
            <person name="Fischer-Le Saux M."/>
        </authorList>
    </citation>
    <scope>NUCLEOTIDE SEQUENCE [LARGE SCALE GENOMIC DNA]</scope>
    <source>
        <strain evidence="4">CFBP1156</strain>
    </source>
</reference>
<dbReference type="InterPro" id="IPR011042">
    <property type="entry name" value="6-blade_b-propeller_TolB-like"/>
</dbReference>
<dbReference type="OrthoDB" id="9775406at2"/>